<dbReference type="EMBL" id="CAJVCH010571684">
    <property type="protein sequence ID" value="CAG7838257.1"/>
    <property type="molecule type" value="Genomic_DNA"/>
</dbReference>
<dbReference type="Proteomes" id="UP000708208">
    <property type="component" value="Unassembled WGS sequence"/>
</dbReference>
<name>A0A8J2Q2J8_9HEXA</name>
<keyword evidence="2" id="KW-1185">Reference proteome</keyword>
<organism evidence="1 2">
    <name type="scientific">Allacma fusca</name>
    <dbReference type="NCBI Taxonomy" id="39272"/>
    <lineage>
        <taxon>Eukaryota</taxon>
        <taxon>Metazoa</taxon>
        <taxon>Ecdysozoa</taxon>
        <taxon>Arthropoda</taxon>
        <taxon>Hexapoda</taxon>
        <taxon>Collembola</taxon>
        <taxon>Symphypleona</taxon>
        <taxon>Sminthuridae</taxon>
        <taxon>Allacma</taxon>
    </lineage>
</organism>
<comment type="caution">
    <text evidence="1">The sequence shown here is derived from an EMBL/GenBank/DDBJ whole genome shotgun (WGS) entry which is preliminary data.</text>
</comment>
<evidence type="ECO:0000313" key="1">
    <source>
        <dbReference type="EMBL" id="CAG7838257.1"/>
    </source>
</evidence>
<evidence type="ECO:0000313" key="2">
    <source>
        <dbReference type="Proteomes" id="UP000708208"/>
    </source>
</evidence>
<reference evidence="1" key="1">
    <citation type="submission" date="2021-06" db="EMBL/GenBank/DDBJ databases">
        <authorList>
            <person name="Hodson N. C."/>
            <person name="Mongue J. A."/>
            <person name="Jaron S. K."/>
        </authorList>
    </citation>
    <scope>NUCLEOTIDE SEQUENCE</scope>
</reference>
<sequence length="180" mass="20635">MAESTEELGRKNQEIEKLKGIIDQQKAYISHTESTIVEQTDEETQKEDQTLQTAITNLESLAHQIASRITDQDSRIEENMNITSKLQQIIEGQIHQQLQQLYEGVSVKDGVHDSVEKLEEWKDQVDDSLSKLTTQVNTLVKEQLELNVNVGSLAEKQSSHSDNIRNIRNIQHNFLKIWLS</sequence>
<protein>
    <submittedName>
        <fullName evidence="1">Uncharacterized protein</fullName>
    </submittedName>
</protein>
<proteinExistence type="predicted"/>
<gene>
    <name evidence="1" type="ORF">AFUS01_LOCUS47244</name>
</gene>
<accession>A0A8J2Q2J8</accession>
<dbReference type="AlphaFoldDB" id="A0A8J2Q2J8"/>